<sequence length="388" mass="45349">MYLVDSLLGYQSTEPIWFRYFRGFVAIILTLTIIYYSFNQFQKINLEANTIITNEIIDTSFIIKLCTGISNNMTIINQPGETIENTTYCQRVRYVYFNHFDYADYRNLHLKYDMQQHNFSITFNPNNDSNEIITIPSNFTYPYNPFNIPNNLLLINFESFSVGIENEEIEITNNMTYIKEFQSNFIVERNHFTIYLGQAFLISLKPIFTCEMIIKDNDSSETQLCKLELNPQLEQIPIQLEPNKIIFGVYPRSNPIIVRFETTKIFSFTDLISSLGGFYGGVTGIFVFLFGMRKVEPCNKSLKRNFAKKYVSSAGIPLVEKVNERPEGSSIDDRVQILENLLKDYYLDDYCLKKVKEVITKHERYKKYDKILNPDDIDNAENTHNTDI</sequence>
<dbReference type="AlphaFoldDB" id="A0A397SSW0"/>
<protein>
    <recommendedName>
        <fullName evidence="4">Transmembrane protein</fullName>
    </recommendedName>
</protein>
<comment type="caution">
    <text evidence="2">The sequence shown here is derived from an EMBL/GenBank/DDBJ whole genome shotgun (WGS) entry which is preliminary data.</text>
</comment>
<gene>
    <name evidence="2" type="ORF">C1645_830346</name>
</gene>
<reference evidence="2 3" key="1">
    <citation type="submission" date="2018-06" db="EMBL/GenBank/DDBJ databases">
        <title>Comparative genomics reveals the genomic features of Rhizophagus irregularis, R. cerebriforme, R. diaphanum and Gigaspora rosea, and their symbiotic lifestyle signature.</title>
        <authorList>
            <person name="Morin E."/>
            <person name="San Clemente H."/>
            <person name="Chen E.C.H."/>
            <person name="De La Providencia I."/>
            <person name="Hainaut M."/>
            <person name="Kuo A."/>
            <person name="Kohler A."/>
            <person name="Murat C."/>
            <person name="Tang N."/>
            <person name="Roy S."/>
            <person name="Loubradou J."/>
            <person name="Henrissat B."/>
            <person name="Grigoriev I.V."/>
            <person name="Corradi N."/>
            <person name="Roux C."/>
            <person name="Martin F.M."/>
        </authorList>
    </citation>
    <scope>NUCLEOTIDE SEQUENCE [LARGE SCALE GENOMIC DNA]</scope>
    <source>
        <strain evidence="2 3">DAOM 227022</strain>
    </source>
</reference>
<keyword evidence="3" id="KW-1185">Reference proteome</keyword>
<evidence type="ECO:0000313" key="2">
    <source>
        <dbReference type="EMBL" id="RIA85754.1"/>
    </source>
</evidence>
<evidence type="ECO:0000256" key="1">
    <source>
        <dbReference type="SAM" id="Phobius"/>
    </source>
</evidence>
<feature type="transmembrane region" description="Helical" evidence="1">
    <location>
        <begin position="271"/>
        <end position="292"/>
    </location>
</feature>
<accession>A0A397SSW0</accession>
<keyword evidence="1" id="KW-0812">Transmembrane</keyword>
<evidence type="ECO:0000313" key="3">
    <source>
        <dbReference type="Proteomes" id="UP000265703"/>
    </source>
</evidence>
<keyword evidence="1" id="KW-1133">Transmembrane helix</keyword>
<dbReference type="Proteomes" id="UP000265703">
    <property type="component" value="Unassembled WGS sequence"/>
</dbReference>
<name>A0A397SSW0_9GLOM</name>
<dbReference type="EMBL" id="QKYT01000407">
    <property type="protein sequence ID" value="RIA85754.1"/>
    <property type="molecule type" value="Genomic_DNA"/>
</dbReference>
<keyword evidence="1" id="KW-0472">Membrane</keyword>
<evidence type="ECO:0008006" key="4">
    <source>
        <dbReference type="Google" id="ProtNLM"/>
    </source>
</evidence>
<proteinExistence type="predicted"/>
<dbReference type="OrthoDB" id="2341611at2759"/>
<organism evidence="2 3">
    <name type="scientific">Glomus cerebriforme</name>
    <dbReference type="NCBI Taxonomy" id="658196"/>
    <lineage>
        <taxon>Eukaryota</taxon>
        <taxon>Fungi</taxon>
        <taxon>Fungi incertae sedis</taxon>
        <taxon>Mucoromycota</taxon>
        <taxon>Glomeromycotina</taxon>
        <taxon>Glomeromycetes</taxon>
        <taxon>Glomerales</taxon>
        <taxon>Glomeraceae</taxon>
        <taxon>Glomus</taxon>
    </lineage>
</organism>
<feature type="transmembrane region" description="Helical" evidence="1">
    <location>
        <begin position="20"/>
        <end position="38"/>
    </location>
</feature>